<dbReference type="PRINTS" id="PR00081">
    <property type="entry name" value="GDHRDH"/>
</dbReference>
<sequence>MAENYVILGAYGGIGSELARQLAARGSRLMLVGRDSERLGALAKELGAASTLADATLSNQVEAAIALGAEKLGTLHGIANCFGSLLLKPAHLTTDDELESTLAINLKSAFATVRGAARSIKRDASIVLVSSAAARLGMASHEAIAAAKAGIQGLAIAAAASYANRNLRFNCVAPGLIKTPLTEKITGNETVAKGSLSMHALGRFGEPADVASAIAWLLDPRQGWMTGQVIGVDGGLSTVRSRSAG</sequence>
<dbReference type="PANTHER" id="PTHR43477">
    <property type="entry name" value="DIHYDROANTICAPSIN 7-DEHYDROGENASE"/>
    <property type="match status" value="1"/>
</dbReference>
<dbReference type="CDD" id="cd05233">
    <property type="entry name" value="SDR_c"/>
    <property type="match status" value="1"/>
</dbReference>
<evidence type="ECO:0000313" key="4">
    <source>
        <dbReference type="Proteomes" id="UP000295210"/>
    </source>
</evidence>
<proteinExistence type="inferred from homology"/>
<dbReference type="GO" id="GO:0016491">
    <property type="term" value="F:oxidoreductase activity"/>
    <property type="evidence" value="ECO:0007669"/>
    <property type="project" value="UniProtKB-KW"/>
</dbReference>
<dbReference type="Pfam" id="PF13561">
    <property type="entry name" value="adh_short_C2"/>
    <property type="match status" value="1"/>
</dbReference>
<dbReference type="InterPro" id="IPR002347">
    <property type="entry name" value="SDR_fam"/>
</dbReference>
<evidence type="ECO:0000313" key="3">
    <source>
        <dbReference type="EMBL" id="TCK75556.1"/>
    </source>
</evidence>
<dbReference type="RefSeq" id="WP_131991408.1">
    <property type="nucleotide sequence ID" value="NZ_SMGK01000001.1"/>
</dbReference>
<dbReference type="InterPro" id="IPR051122">
    <property type="entry name" value="SDR_DHRS6-like"/>
</dbReference>
<keyword evidence="2" id="KW-0560">Oxidoreductase</keyword>
<dbReference type="InterPro" id="IPR036291">
    <property type="entry name" value="NAD(P)-bd_dom_sf"/>
</dbReference>
<keyword evidence="4" id="KW-1185">Reference proteome</keyword>
<comment type="similarity">
    <text evidence="1">Belongs to the short-chain dehydrogenases/reductases (SDR) family.</text>
</comment>
<reference evidence="3 4" key="1">
    <citation type="submission" date="2019-03" db="EMBL/GenBank/DDBJ databases">
        <title>Genomic Encyclopedia of Type Strains, Phase IV (KMG-IV): sequencing the most valuable type-strain genomes for metagenomic binning, comparative biology and taxonomic classification.</title>
        <authorList>
            <person name="Goeker M."/>
        </authorList>
    </citation>
    <scope>NUCLEOTIDE SEQUENCE [LARGE SCALE GENOMIC DNA]</scope>
    <source>
        <strain evidence="3 4">DSM 103428</strain>
    </source>
</reference>
<protein>
    <submittedName>
        <fullName evidence="3">NAD(P)-dependent dehydrogenase (Short-subunit alcohol dehydrogenase family)</fullName>
    </submittedName>
</protein>
<dbReference type="Gene3D" id="3.40.50.720">
    <property type="entry name" value="NAD(P)-binding Rossmann-like Domain"/>
    <property type="match status" value="1"/>
</dbReference>
<evidence type="ECO:0000256" key="2">
    <source>
        <dbReference type="ARBA" id="ARBA00023002"/>
    </source>
</evidence>
<dbReference type="PANTHER" id="PTHR43477:SF1">
    <property type="entry name" value="DIHYDROANTICAPSIN 7-DEHYDROGENASE"/>
    <property type="match status" value="1"/>
</dbReference>
<organism evidence="3 4">
    <name type="scientific">Acidipila rosea</name>
    <dbReference type="NCBI Taxonomy" id="768535"/>
    <lineage>
        <taxon>Bacteria</taxon>
        <taxon>Pseudomonadati</taxon>
        <taxon>Acidobacteriota</taxon>
        <taxon>Terriglobia</taxon>
        <taxon>Terriglobales</taxon>
        <taxon>Acidobacteriaceae</taxon>
        <taxon>Acidipila</taxon>
    </lineage>
</organism>
<dbReference type="EMBL" id="SMGK01000001">
    <property type="protein sequence ID" value="TCK75556.1"/>
    <property type="molecule type" value="Genomic_DNA"/>
</dbReference>
<dbReference type="Proteomes" id="UP000295210">
    <property type="component" value="Unassembled WGS sequence"/>
</dbReference>
<dbReference type="SUPFAM" id="SSF51735">
    <property type="entry name" value="NAD(P)-binding Rossmann-fold domains"/>
    <property type="match status" value="1"/>
</dbReference>
<comment type="caution">
    <text evidence="3">The sequence shown here is derived from an EMBL/GenBank/DDBJ whole genome shotgun (WGS) entry which is preliminary data.</text>
</comment>
<gene>
    <name evidence="3" type="ORF">C7378_0541</name>
</gene>
<accession>A0A4R1LAS3</accession>
<evidence type="ECO:0000256" key="1">
    <source>
        <dbReference type="ARBA" id="ARBA00006484"/>
    </source>
</evidence>
<dbReference type="AlphaFoldDB" id="A0A4R1LAS3"/>
<dbReference type="OrthoDB" id="9803333at2"/>
<name>A0A4R1LAS3_9BACT</name>